<dbReference type="VEuPathDB" id="FungiDB:PTTG_25279"/>
<evidence type="ECO:0000313" key="3">
    <source>
        <dbReference type="EnsemblFungi" id="PTTG_25279-t43_1-p1"/>
    </source>
</evidence>
<dbReference type="EMBL" id="ADAS02000002">
    <property type="protein sequence ID" value="OAV99738.1"/>
    <property type="molecule type" value="Genomic_DNA"/>
</dbReference>
<feature type="compositionally biased region" description="Basic residues" evidence="1">
    <location>
        <begin position="19"/>
        <end position="28"/>
    </location>
</feature>
<dbReference type="EnsemblFungi" id="PTTG_25279-t43_1">
    <property type="protein sequence ID" value="PTTG_25279-t43_1-p1"/>
    <property type="gene ID" value="PTTG_25279"/>
</dbReference>
<dbReference type="Proteomes" id="UP000005240">
    <property type="component" value="Unassembled WGS sequence"/>
</dbReference>
<protein>
    <submittedName>
        <fullName evidence="2 3">Uncharacterized protein</fullName>
    </submittedName>
</protein>
<dbReference type="EnsemblFungi" id="PTTG_25279-t43_2">
    <property type="protein sequence ID" value="PTTG_25279-t43_2-p1"/>
    <property type="gene ID" value="PTTG_25279"/>
</dbReference>
<reference evidence="2" key="2">
    <citation type="submission" date="2016-05" db="EMBL/GenBank/DDBJ databases">
        <title>Comparative analysis highlights variable genome content of wheat rusts and divergence of the mating loci.</title>
        <authorList>
            <person name="Cuomo C.A."/>
            <person name="Bakkeren G."/>
            <person name="Szabo L."/>
            <person name="Khalil H."/>
            <person name="Joly D."/>
            <person name="Goldberg J."/>
            <person name="Young S."/>
            <person name="Zeng Q."/>
            <person name="Fellers J."/>
        </authorList>
    </citation>
    <scope>NUCLEOTIDE SEQUENCE [LARGE SCALE GENOMIC DNA]</scope>
    <source>
        <strain evidence="2">1-1 BBBD Race 1</strain>
    </source>
</reference>
<reference evidence="3 4" key="3">
    <citation type="journal article" date="2017" name="G3 (Bethesda)">
        <title>Comparative analysis highlights variable genome content of wheat rusts and divergence of the mating loci.</title>
        <authorList>
            <person name="Cuomo C.A."/>
            <person name="Bakkeren G."/>
            <person name="Khalil H.B."/>
            <person name="Panwar V."/>
            <person name="Joly D."/>
            <person name="Linning R."/>
            <person name="Sakthikumar S."/>
            <person name="Song X."/>
            <person name="Adiconis X."/>
            <person name="Fan L."/>
            <person name="Goldberg J.M."/>
            <person name="Levin J.Z."/>
            <person name="Young S."/>
            <person name="Zeng Q."/>
            <person name="Anikster Y."/>
            <person name="Bruce M."/>
            <person name="Wang M."/>
            <person name="Yin C."/>
            <person name="McCallum B."/>
            <person name="Szabo L.J."/>
            <person name="Hulbert S."/>
            <person name="Chen X."/>
            <person name="Fellers J.P."/>
        </authorList>
    </citation>
    <scope>NUCLEOTIDE SEQUENCE</scope>
    <source>
        <strain evidence="3">isolate 1-1 / race 1 (BBBD)</strain>
        <strain evidence="4">Isolate 1-1 / race 1 (BBBD)</strain>
    </source>
</reference>
<accession>A0A180H4Y9</accession>
<feature type="compositionally biased region" description="Polar residues" evidence="1">
    <location>
        <begin position="129"/>
        <end position="141"/>
    </location>
</feature>
<feature type="region of interest" description="Disordered" evidence="1">
    <location>
        <begin position="129"/>
        <end position="165"/>
    </location>
</feature>
<dbReference type="EMBL" id="ADAS02000002">
    <property type="protein sequence ID" value="OAV99737.1"/>
    <property type="molecule type" value="Genomic_DNA"/>
</dbReference>
<keyword evidence="4" id="KW-1185">Reference proteome</keyword>
<name>A0A180H4Y9_PUCT1</name>
<proteinExistence type="predicted"/>
<evidence type="ECO:0000313" key="2">
    <source>
        <dbReference type="EMBL" id="OAV99738.1"/>
    </source>
</evidence>
<dbReference type="AlphaFoldDB" id="A0A180H4Y9"/>
<feature type="region of interest" description="Disordered" evidence="1">
    <location>
        <begin position="19"/>
        <end position="47"/>
    </location>
</feature>
<dbReference type="OrthoDB" id="2517436at2759"/>
<feature type="compositionally biased region" description="Pro residues" evidence="1">
    <location>
        <begin position="34"/>
        <end position="43"/>
    </location>
</feature>
<evidence type="ECO:0000256" key="1">
    <source>
        <dbReference type="SAM" id="MobiDB-lite"/>
    </source>
</evidence>
<sequence length="165" mass="19281">MPLYSSRPENWRNFPSAHARRASWHPRPLRLPLRSPPPIPPRNYAPLPRELLSENPDLWNPSYKIDGKENEALPHLRLELEQSSLRQRRLATKKIDGSFPSPETHRRDPPVRRYVYRQPTLILKRQFQPTPRTGLSITSLMESHPKRSGLPPSQQFPKAPIVRRS</sequence>
<reference evidence="3" key="4">
    <citation type="submission" date="2025-05" db="UniProtKB">
        <authorList>
            <consortium name="EnsemblFungi"/>
        </authorList>
    </citation>
    <scope>IDENTIFICATION</scope>
    <source>
        <strain evidence="3">isolate 1-1 / race 1 (BBBD)</strain>
    </source>
</reference>
<evidence type="ECO:0000313" key="4">
    <source>
        <dbReference type="Proteomes" id="UP000005240"/>
    </source>
</evidence>
<reference evidence="2" key="1">
    <citation type="submission" date="2009-11" db="EMBL/GenBank/DDBJ databases">
        <authorList>
            <consortium name="The Broad Institute Genome Sequencing Platform"/>
            <person name="Ward D."/>
            <person name="Feldgarden M."/>
            <person name="Earl A."/>
            <person name="Young S.K."/>
            <person name="Zeng Q."/>
            <person name="Koehrsen M."/>
            <person name="Alvarado L."/>
            <person name="Berlin A."/>
            <person name="Bochicchio J."/>
            <person name="Borenstein D."/>
            <person name="Chapman S.B."/>
            <person name="Chen Z."/>
            <person name="Engels R."/>
            <person name="Freedman E."/>
            <person name="Gellesch M."/>
            <person name="Goldberg J."/>
            <person name="Griggs A."/>
            <person name="Gujja S."/>
            <person name="Heilman E."/>
            <person name="Heiman D."/>
            <person name="Hepburn T."/>
            <person name="Howarth C."/>
            <person name="Jen D."/>
            <person name="Larson L."/>
            <person name="Lewis B."/>
            <person name="Mehta T."/>
            <person name="Park D."/>
            <person name="Pearson M."/>
            <person name="Roberts A."/>
            <person name="Saif S."/>
            <person name="Shea T."/>
            <person name="Shenoy N."/>
            <person name="Sisk P."/>
            <person name="Stolte C."/>
            <person name="Sykes S."/>
            <person name="Thomson T."/>
            <person name="Walk T."/>
            <person name="White J."/>
            <person name="Yandava C."/>
            <person name="Izard J."/>
            <person name="Baranova O.V."/>
            <person name="Blanton J.M."/>
            <person name="Tanner A.C."/>
            <person name="Dewhirst F.E."/>
            <person name="Haas B."/>
            <person name="Nusbaum C."/>
            <person name="Birren B."/>
        </authorList>
    </citation>
    <scope>NUCLEOTIDE SEQUENCE [LARGE SCALE GENOMIC DNA]</scope>
    <source>
        <strain evidence="2">1-1 BBBD Race 1</strain>
    </source>
</reference>
<organism evidence="2">
    <name type="scientific">Puccinia triticina (isolate 1-1 / race 1 (BBBD))</name>
    <name type="common">Brown leaf rust fungus</name>
    <dbReference type="NCBI Taxonomy" id="630390"/>
    <lineage>
        <taxon>Eukaryota</taxon>
        <taxon>Fungi</taxon>
        <taxon>Dikarya</taxon>
        <taxon>Basidiomycota</taxon>
        <taxon>Pucciniomycotina</taxon>
        <taxon>Pucciniomycetes</taxon>
        <taxon>Pucciniales</taxon>
        <taxon>Pucciniaceae</taxon>
        <taxon>Puccinia</taxon>
    </lineage>
</organism>
<gene>
    <name evidence="2" type="ORF">PTTG_25279</name>
</gene>